<evidence type="ECO:0000256" key="2">
    <source>
        <dbReference type="PROSITE-ProRule" id="PRU00339"/>
    </source>
</evidence>
<keyword evidence="3" id="KW-0732">Signal</keyword>
<name>A0A933I9V9_UNCT6</name>
<dbReference type="Gene3D" id="1.25.40.10">
    <property type="entry name" value="Tetratricopeptide repeat domain"/>
    <property type="match status" value="1"/>
</dbReference>
<feature type="signal peptide" evidence="3">
    <location>
        <begin position="1"/>
        <end position="26"/>
    </location>
</feature>
<evidence type="ECO:0000256" key="1">
    <source>
        <dbReference type="ARBA" id="ARBA00009820"/>
    </source>
</evidence>
<dbReference type="Pfam" id="PF13414">
    <property type="entry name" value="TPR_11"/>
    <property type="match status" value="1"/>
</dbReference>
<dbReference type="PROSITE" id="PS51257">
    <property type="entry name" value="PROKAR_LIPOPROTEIN"/>
    <property type="match status" value="1"/>
</dbReference>
<dbReference type="Gene3D" id="2.120.10.60">
    <property type="entry name" value="Tricorn protease N-terminal domain"/>
    <property type="match status" value="1"/>
</dbReference>
<dbReference type="SUPFAM" id="SSF82171">
    <property type="entry name" value="DPP6 N-terminal domain-like"/>
    <property type="match status" value="1"/>
</dbReference>
<dbReference type="InterPro" id="IPR011990">
    <property type="entry name" value="TPR-like_helical_dom_sf"/>
</dbReference>
<protein>
    <submittedName>
        <fullName evidence="4">PD40 domain-containing protein</fullName>
    </submittedName>
</protein>
<organism evidence="4 5">
    <name type="scientific">candidate division TA06 bacterium</name>
    <dbReference type="NCBI Taxonomy" id="2250710"/>
    <lineage>
        <taxon>Bacteria</taxon>
        <taxon>Bacteria division TA06</taxon>
    </lineage>
</organism>
<sequence length="389" mass="43691">MSAIRFRIPAICLVLVLAALSCGRNAALDKGRQFLEIGDLGKAIEQFSKAVQDDPKQPLGHYYLAKSYCLTDSAVLARKEYGILSRLDYQAAQDTFLRQKVAVFSGLEPYALTRLTFSPGNDALPVLSPDGTKIAFSSKRDGNPEIYIMDASGQNPKRITNNPDLDYMPSFSPDGKSLAYISDRDGNNEIYLFDLQSQKERRMTANKFDDLFPRFSPDGGEIYFLSDRDGRYEIWRLVPGKAGQPQKMEMAGEDKGNINIFDISGGQFVYQQEQENQVFLKSRSLTGGDARQINCPSFRAGLPTILSPDGRYLLYTSSRQGNDEVYLYDRQTDQNLRLTVNPAEDVAFGMFPGQKTVLFDSQRDGDREIYLLHLDRLISTDQIIKAQGQ</sequence>
<dbReference type="Pfam" id="PF07676">
    <property type="entry name" value="PD40"/>
    <property type="match status" value="4"/>
</dbReference>
<feature type="repeat" description="TPR" evidence="2">
    <location>
        <begin position="24"/>
        <end position="57"/>
    </location>
</feature>
<evidence type="ECO:0000256" key="3">
    <source>
        <dbReference type="SAM" id="SignalP"/>
    </source>
</evidence>
<evidence type="ECO:0000313" key="4">
    <source>
        <dbReference type="EMBL" id="MBI4726555.1"/>
    </source>
</evidence>
<keyword evidence="2" id="KW-0802">TPR repeat</keyword>
<dbReference type="InterPro" id="IPR011042">
    <property type="entry name" value="6-blade_b-propeller_TolB-like"/>
</dbReference>
<dbReference type="PANTHER" id="PTHR36842">
    <property type="entry name" value="PROTEIN TOLB HOMOLOG"/>
    <property type="match status" value="1"/>
</dbReference>
<dbReference type="EMBL" id="JACQXR010000059">
    <property type="protein sequence ID" value="MBI4726555.1"/>
    <property type="molecule type" value="Genomic_DNA"/>
</dbReference>
<dbReference type="AlphaFoldDB" id="A0A933I9V9"/>
<proteinExistence type="inferred from homology"/>
<dbReference type="InterPro" id="IPR019734">
    <property type="entry name" value="TPR_rpt"/>
</dbReference>
<gene>
    <name evidence="4" type="ORF">HY768_04930</name>
</gene>
<feature type="chain" id="PRO_5038141331" evidence="3">
    <location>
        <begin position="27"/>
        <end position="389"/>
    </location>
</feature>
<dbReference type="Gene3D" id="2.120.10.30">
    <property type="entry name" value="TolB, C-terminal domain"/>
    <property type="match status" value="2"/>
</dbReference>
<comment type="caution">
    <text evidence="4">The sequence shown here is derived from an EMBL/GenBank/DDBJ whole genome shotgun (WGS) entry which is preliminary data.</text>
</comment>
<dbReference type="Proteomes" id="UP000736328">
    <property type="component" value="Unassembled WGS sequence"/>
</dbReference>
<dbReference type="SUPFAM" id="SSF48452">
    <property type="entry name" value="TPR-like"/>
    <property type="match status" value="1"/>
</dbReference>
<dbReference type="PROSITE" id="PS50005">
    <property type="entry name" value="TPR"/>
    <property type="match status" value="1"/>
</dbReference>
<dbReference type="InterPro" id="IPR011659">
    <property type="entry name" value="WD40"/>
</dbReference>
<evidence type="ECO:0000313" key="5">
    <source>
        <dbReference type="Proteomes" id="UP000736328"/>
    </source>
</evidence>
<comment type="similarity">
    <text evidence="1">Belongs to the TolB family.</text>
</comment>
<accession>A0A933I9V9</accession>
<reference evidence="4" key="1">
    <citation type="submission" date="2020-07" db="EMBL/GenBank/DDBJ databases">
        <title>Huge and variable diversity of episymbiotic CPR bacteria and DPANN archaea in groundwater ecosystems.</title>
        <authorList>
            <person name="He C.Y."/>
            <person name="Keren R."/>
            <person name="Whittaker M."/>
            <person name="Farag I.F."/>
            <person name="Doudna J."/>
            <person name="Cate J.H.D."/>
            <person name="Banfield J.F."/>
        </authorList>
    </citation>
    <scope>NUCLEOTIDE SEQUENCE</scope>
    <source>
        <strain evidence="4">NC_groundwater_1520_Pr4_B-0.1um_53_5</strain>
    </source>
</reference>